<proteinExistence type="predicted"/>
<dbReference type="EMBL" id="UINC01171700">
    <property type="protein sequence ID" value="SVD76398.1"/>
    <property type="molecule type" value="Genomic_DNA"/>
</dbReference>
<accession>A0A382Y1L9</accession>
<protein>
    <submittedName>
        <fullName evidence="1">Uncharacterized protein</fullName>
    </submittedName>
</protein>
<organism evidence="1">
    <name type="scientific">marine metagenome</name>
    <dbReference type="NCBI Taxonomy" id="408172"/>
    <lineage>
        <taxon>unclassified sequences</taxon>
        <taxon>metagenomes</taxon>
        <taxon>ecological metagenomes</taxon>
    </lineage>
</organism>
<gene>
    <name evidence="1" type="ORF">METZ01_LOCUS429252</name>
</gene>
<dbReference type="AlphaFoldDB" id="A0A382Y1L9"/>
<sequence length="34" mass="3630">MRGGLLVLLLVIPLLSGLAAAHEPDTFTVIVRED</sequence>
<reference evidence="1" key="1">
    <citation type="submission" date="2018-05" db="EMBL/GenBank/DDBJ databases">
        <authorList>
            <person name="Lanie J.A."/>
            <person name="Ng W.-L."/>
            <person name="Kazmierczak K.M."/>
            <person name="Andrzejewski T.M."/>
            <person name="Davidsen T.M."/>
            <person name="Wayne K.J."/>
            <person name="Tettelin H."/>
            <person name="Glass J.I."/>
            <person name="Rusch D."/>
            <person name="Podicherti R."/>
            <person name="Tsui H.-C.T."/>
            <person name="Winkler M.E."/>
        </authorList>
    </citation>
    <scope>NUCLEOTIDE SEQUENCE</scope>
</reference>
<evidence type="ECO:0000313" key="1">
    <source>
        <dbReference type="EMBL" id="SVD76398.1"/>
    </source>
</evidence>
<feature type="non-terminal residue" evidence="1">
    <location>
        <position position="34"/>
    </location>
</feature>
<name>A0A382Y1L9_9ZZZZ</name>